<keyword evidence="4" id="KW-0408">Iron</keyword>
<keyword evidence="3" id="KW-0479">Metal-binding</keyword>
<comment type="caution">
    <text evidence="5">The sequence shown here is derived from an EMBL/GenBank/DDBJ whole genome shotgun (WGS) entry which is preliminary data.</text>
</comment>
<proteinExistence type="inferred from homology"/>
<evidence type="ECO:0000256" key="1">
    <source>
        <dbReference type="ARBA" id="ARBA00001954"/>
    </source>
</evidence>
<dbReference type="EMBL" id="BMAV01008525">
    <property type="protein sequence ID" value="GFY52182.1"/>
    <property type="molecule type" value="Genomic_DNA"/>
</dbReference>
<evidence type="ECO:0000313" key="6">
    <source>
        <dbReference type="Proteomes" id="UP000886998"/>
    </source>
</evidence>
<comment type="similarity">
    <text evidence="2">Belongs to the carotenoid oxygenase family.</text>
</comment>
<sequence>LIKLDIVNDDMKVWNEANTMYPSEITYIPRPGSTLEDDGVLLSVVKDVEENVRDFLLVLDAKTFKVLAKAFLKNDSYQIVIKAEKVLSGEHASRFNAPTVDDVALIMVGDPVNNRAIKITRRHSTVSMIADLKRSYNVLQYPVTFWQGQNQYHINIKQYDPVTGNETVKKNKFDELLRLPIDD</sequence>
<dbReference type="AlphaFoldDB" id="A0A8X6XGD9"/>
<dbReference type="PANTHER" id="PTHR45786">
    <property type="entry name" value="DNA BINDING PROTEIN-LIKE"/>
    <property type="match status" value="1"/>
</dbReference>
<evidence type="ECO:0000256" key="4">
    <source>
        <dbReference type="ARBA" id="ARBA00023004"/>
    </source>
</evidence>
<dbReference type="Pfam" id="PF03055">
    <property type="entry name" value="RPE65"/>
    <property type="match status" value="1"/>
</dbReference>
<protein>
    <submittedName>
        <fullName evidence="5">Uncharacterized protein</fullName>
    </submittedName>
</protein>
<comment type="cofactor">
    <cofactor evidence="1">
        <name>Fe(2+)</name>
        <dbReference type="ChEBI" id="CHEBI:29033"/>
    </cofactor>
</comment>
<evidence type="ECO:0000256" key="2">
    <source>
        <dbReference type="ARBA" id="ARBA00006787"/>
    </source>
</evidence>
<dbReference type="GO" id="GO:0016702">
    <property type="term" value="F:oxidoreductase activity, acting on single donors with incorporation of molecular oxygen, incorporation of two atoms of oxygen"/>
    <property type="evidence" value="ECO:0007669"/>
    <property type="project" value="InterPro"/>
</dbReference>
<organism evidence="5 6">
    <name type="scientific">Trichonephila inaurata madagascariensis</name>
    <dbReference type="NCBI Taxonomy" id="2747483"/>
    <lineage>
        <taxon>Eukaryota</taxon>
        <taxon>Metazoa</taxon>
        <taxon>Ecdysozoa</taxon>
        <taxon>Arthropoda</taxon>
        <taxon>Chelicerata</taxon>
        <taxon>Arachnida</taxon>
        <taxon>Araneae</taxon>
        <taxon>Araneomorphae</taxon>
        <taxon>Entelegynae</taxon>
        <taxon>Araneoidea</taxon>
        <taxon>Nephilidae</taxon>
        <taxon>Trichonephila</taxon>
        <taxon>Trichonephila inaurata</taxon>
    </lineage>
</organism>
<name>A0A8X6XGD9_9ARAC</name>
<reference evidence="5" key="1">
    <citation type="submission" date="2020-08" db="EMBL/GenBank/DDBJ databases">
        <title>Multicomponent nature underlies the extraordinary mechanical properties of spider dragline silk.</title>
        <authorList>
            <person name="Kono N."/>
            <person name="Nakamura H."/>
            <person name="Mori M."/>
            <person name="Yoshida Y."/>
            <person name="Ohtoshi R."/>
            <person name="Malay A.D."/>
            <person name="Moran D.A.P."/>
            <person name="Tomita M."/>
            <person name="Numata K."/>
            <person name="Arakawa K."/>
        </authorList>
    </citation>
    <scope>NUCLEOTIDE SEQUENCE</scope>
</reference>
<dbReference type="PANTHER" id="PTHR45786:SF74">
    <property type="entry name" value="ATP-DEPENDENT DNA HELICASE"/>
    <property type="match status" value="1"/>
</dbReference>
<keyword evidence="6" id="KW-1185">Reference proteome</keyword>
<accession>A0A8X6XGD9</accession>
<gene>
    <name evidence="5" type="primary">g.30245</name>
    <name evidence="5" type="ORF">TNIN_419781</name>
</gene>
<evidence type="ECO:0000256" key="3">
    <source>
        <dbReference type="ARBA" id="ARBA00022723"/>
    </source>
</evidence>
<dbReference type="Proteomes" id="UP000886998">
    <property type="component" value="Unassembled WGS sequence"/>
</dbReference>
<dbReference type="OrthoDB" id="1069523at2759"/>
<dbReference type="GO" id="GO:0046872">
    <property type="term" value="F:metal ion binding"/>
    <property type="evidence" value="ECO:0007669"/>
    <property type="project" value="UniProtKB-KW"/>
</dbReference>
<feature type="non-terminal residue" evidence="5">
    <location>
        <position position="1"/>
    </location>
</feature>
<dbReference type="InterPro" id="IPR004294">
    <property type="entry name" value="Carotenoid_Oase"/>
</dbReference>
<evidence type="ECO:0000313" key="5">
    <source>
        <dbReference type="EMBL" id="GFY52182.1"/>
    </source>
</evidence>